<evidence type="ECO:0000313" key="11">
    <source>
        <dbReference type="Proteomes" id="UP000184501"/>
    </source>
</evidence>
<dbReference type="GO" id="GO:0019509">
    <property type="term" value="P:L-methionine salvage from methylthioadenosine"/>
    <property type="evidence" value="ECO:0007669"/>
    <property type="project" value="UniProtKB-UniRule"/>
</dbReference>
<dbReference type="InterPro" id="IPR023956">
    <property type="entry name" value="ARD_bac"/>
</dbReference>
<comment type="cofactor">
    <cofactor evidence="9">
        <name>Fe(2+)</name>
        <dbReference type="ChEBI" id="CHEBI:29033"/>
    </cofactor>
    <text evidence="9">Binds 1 Fe(2+) cation per monomer.</text>
</comment>
<keyword evidence="5 9" id="KW-0223">Dioxygenase</keyword>
<dbReference type="PANTHER" id="PTHR23418:SF0">
    <property type="entry name" value="ACIREDUCTONE DIOXYGENASE"/>
    <property type="match status" value="1"/>
</dbReference>
<keyword evidence="3 9" id="KW-0028">Amino-acid biosynthesis</keyword>
<dbReference type="CDD" id="cd02232">
    <property type="entry name" value="cupin_ARD"/>
    <property type="match status" value="1"/>
</dbReference>
<evidence type="ECO:0000256" key="8">
    <source>
        <dbReference type="ARBA" id="ARBA00023167"/>
    </source>
</evidence>
<comment type="similarity">
    <text evidence="9">Belongs to the acireductone dioxygenase (ARD) family.</text>
</comment>
<dbReference type="EC" id="1.13.11.53" evidence="9"/>
<sequence>MTSLTVWPDTDPDTELVRTEDADEIREELKQLGVRFERWEVVPDLPAEPSSEEVLAAYREHVDRVVDAEGYILVDAVHMTPSDDPAWTEKAVAARQRFLSEHTHDDAEDRFFARGAGVFYLHVGDKVYAVLCEAGDLLSVPANTTHWFDMGVRPDFVAIRFFHDEDGWVGNFTGNPLAEAFPDFDALLARRLAP</sequence>
<gene>
    <name evidence="9" type="primary">mtnD</name>
    <name evidence="10" type="ORF">SAMN05444320_11519</name>
</gene>
<evidence type="ECO:0000256" key="7">
    <source>
        <dbReference type="ARBA" id="ARBA00023004"/>
    </source>
</evidence>
<keyword evidence="7 9" id="KW-0408">Iron</keyword>
<feature type="binding site" evidence="9">
    <location>
        <position position="104"/>
    </location>
    <ligand>
        <name>Ni(2+)</name>
        <dbReference type="ChEBI" id="CHEBI:49786"/>
    </ligand>
</feature>
<comment type="subunit">
    <text evidence="9">Monomer.</text>
</comment>
<feature type="binding site" evidence="9">
    <location>
        <position position="108"/>
    </location>
    <ligand>
        <name>Fe(2+)</name>
        <dbReference type="ChEBI" id="CHEBI:29033"/>
    </ligand>
</feature>
<accession>A0A1M5N7L8</accession>
<proteinExistence type="inferred from homology"/>
<dbReference type="GO" id="GO:0016151">
    <property type="term" value="F:nickel cation binding"/>
    <property type="evidence" value="ECO:0007669"/>
    <property type="project" value="UniProtKB-UniRule"/>
</dbReference>
<dbReference type="GO" id="GO:0010308">
    <property type="term" value="F:acireductone dioxygenase (Ni2+-requiring) activity"/>
    <property type="evidence" value="ECO:0007669"/>
    <property type="project" value="UniProtKB-UniRule"/>
</dbReference>
<evidence type="ECO:0000256" key="6">
    <source>
        <dbReference type="ARBA" id="ARBA00023002"/>
    </source>
</evidence>
<protein>
    <recommendedName>
        <fullName evidence="9">Acireductone dioxygenase</fullName>
    </recommendedName>
    <alternativeName>
        <fullName evidence="9">1,2-dihydroxy-3-keto-5-methylthiopentene dioxygenase</fullName>
        <shortName evidence="9">DHK-MTPene dioxygenase</shortName>
    </alternativeName>
    <alternativeName>
        <fullName evidence="9">Acireductone dioxygenase (Fe(2+)-requiring)</fullName>
        <shortName evidence="9">ARD'</shortName>
        <shortName evidence="9">Fe-ARD</shortName>
        <ecNumber evidence="9">1.13.11.54</ecNumber>
    </alternativeName>
    <alternativeName>
        <fullName evidence="9">Acireductone dioxygenase (Ni(2+)-requiring)</fullName>
        <shortName evidence="9">ARD</shortName>
        <shortName evidence="9">Ni-ARD</shortName>
        <ecNumber evidence="9">1.13.11.53</ecNumber>
    </alternativeName>
</protein>
<dbReference type="InterPro" id="IPR014710">
    <property type="entry name" value="RmlC-like_jellyroll"/>
</dbReference>
<comment type="catalytic activity">
    <reaction evidence="9">
        <text>1,2-dihydroxy-5-(methylsulfanyl)pent-1-en-3-one + O2 = 3-(methylsulfanyl)propanoate + CO + formate + 2 H(+)</text>
        <dbReference type="Rhea" id="RHEA:14161"/>
        <dbReference type="ChEBI" id="CHEBI:15378"/>
        <dbReference type="ChEBI" id="CHEBI:15379"/>
        <dbReference type="ChEBI" id="CHEBI:15740"/>
        <dbReference type="ChEBI" id="CHEBI:17245"/>
        <dbReference type="ChEBI" id="CHEBI:49016"/>
        <dbReference type="ChEBI" id="CHEBI:49252"/>
        <dbReference type="EC" id="1.13.11.53"/>
    </reaction>
</comment>
<organism evidence="10 11">
    <name type="scientific">Streptoalloteichus hindustanus</name>
    <dbReference type="NCBI Taxonomy" id="2017"/>
    <lineage>
        <taxon>Bacteria</taxon>
        <taxon>Bacillati</taxon>
        <taxon>Actinomycetota</taxon>
        <taxon>Actinomycetes</taxon>
        <taxon>Pseudonocardiales</taxon>
        <taxon>Pseudonocardiaceae</taxon>
        <taxon>Streptoalloteichus</taxon>
    </lineage>
</organism>
<evidence type="ECO:0000256" key="4">
    <source>
        <dbReference type="ARBA" id="ARBA00022723"/>
    </source>
</evidence>
<evidence type="ECO:0000256" key="2">
    <source>
        <dbReference type="ARBA" id="ARBA00022596"/>
    </source>
</evidence>
<dbReference type="PANTHER" id="PTHR23418">
    <property type="entry name" value="ACIREDUCTONE DIOXYGENASE"/>
    <property type="match status" value="1"/>
</dbReference>
<evidence type="ECO:0000256" key="3">
    <source>
        <dbReference type="ARBA" id="ARBA00022605"/>
    </source>
</evidence>
<reference evidence="10 11" key="1">
    <citation type="submission" date="2016-11" db="EMBL/GenBank/DDBJ databases">
        <authorList>
            <person name="Jaros S."/>
            <person name="Januszkiewicz K."/>
            <person name="Wedrychowicz H."/>
        </authorList>
    </citation>
    <scope>NUCLEOTIDE SEQUENCE [LARGE SCALE GENOMIC DNA]</scope>
    <source>
        <strain evidence="10 11">DSM 44523</strain>
    </source>
</reference>
<feature type="binding site" evidence="9">
    <location>
        <position position="146"/>
    </location>
    <ligand>
        <name>Fe(2+)</name>
        <dbReference type="ChEBI" id="CHEBI:29033"/>
    </ligand>
</feature>
<dbReference type="GO" id="GO:0019284">
    <property type="term" value="P:L-methionine salvage from S-adenosylmethionine"/>
    <property type="evidence" value="ECO:0007669"/>
    <property type="project" value="InterPro"/>
</dbReference>
<dbReference type="GO" id="GO:0005506">
    <property type="term" value="F:iron ion binding"/>
    <property type="evidence" value="ECO:0007669"/>
    <property type="project" value="UniProtKB-UniRule"/>
</dbReference>
<feature type="binding site" evidence="9">
    <location>
        <position position="102"/>
    </location>
    <ligand>
        <name>Fe(2+)</name>
        <dbReference type="ChEBI" id="CHEBI:29033"/>
    </ligand>
</feature>
<dbReference type="STRING" id="2017.SAMN05444320_11519"/>
<name>A0A1M5N7L8_STRHI</name>
<dbReference type="SUPFAM" id="SSF51182">
    <property type="entry name" value="RmlC-like cupins"/>
    <property type="match status" value="1"/>
</dbReference>
<dbReference type="GO" id="GO:0010309">
    <property type="term" value="F:acireductone dioxygenase [iron(II)-requiring] activity"/>
    <property type="evidence" value="ECO:0007669"/>
    <property type="project" value="UniProtKB-UniRule"/>
</dbReference>
<keyword evidence="4 9" id="KW-0479">Metal-binding</keyword>
<feature type="site" description="May play a role in metal incorporation in vivo" evidence="9">
    <location>
        <position position="101"/>
    </location>
</feature>
<comment type="catalytic activity">
    <reaction evidence="1 9">
        <text>1,2-dihydroxy-5-(methylsulfanyl)pent-1-en-3-one + O2 = 4-methylsulfanyl-2-oxobutanoate + formate + 2 H(+)</text>
        <dbReference type="Rhea" id="RHEA:24504"/>
        <dbReference type="ChEBI" id="CHEBI:15378"/>
        <dbReference type="ChEBI" id="CHEBI:15379"/>
        <dbReference type="ChEBI" id="CHEBI:15740"/>
        <dbReference type="ChEBI" id="CHEBI:16723"/>
        <dbReference type="ChEBI" id="CHEBI:49252"/>
        <dbReference type="EC" id="1.13.11.54"/>
    </reaction>
</comment>
<feature type="binding site" evidence="9">
    <location>
        <position position="146"/>
    </location>
    <ligand>
        <name>Ni(2+)</name>
        <dbReference type="ChEBI" id="CHEBI:49786"/>
    </ligand>
</feature>
<evidence type="ECO:0000256" key="9">
    <source>
        <dbReference type="HAMAP-Rule" id="MF_01682"/>
    </source>
</evidence>
<dbReference type="AlphaFoldDB" id="A0A1M5N7L8"/>
<evidence type="ECO:0000256" key="5">
    <source>
        <dbReference type="ARBA" id="ARBA00022964"/>
    </source>
</evidence>
<keyword evidence="8 9" id="KW-0486">Methionine biosynthesis</keyword>
<dbReference type="EMBL" id="FQVN01000015">
    <property type="protein sequence ID" value="SHG85442.1"/>
    <property type="molecule type" value="Genomic_DNA"/>
</dbReference>
<keyword evidence="6 9" id="KW-0560">Oxidoreductase</keyword>
<dbReference type="EC" id="1.13.11.54" evidence="9"/>
<feature type="binding site" evidence="9">
    <location>
        <position position="102"/>
    </location>
    <ligand>
        <name>Ni(2+)</name>
        <dbReference type="ChEBI" id="CHEBI:49786"/>
    </ligand>
</feature>
<dbReference type="OrthoDB" id="9795636at2"/>
<keyword evidence="2 9" id="KW-0533">Nickel</keyword>
<dbReference type="UniPathway" id="UPA00904">
    <property type="reaction ID" value="UER00878"/>
</dbReference>
<comment type="caution">
    <text evidence="9">Lacks conserved residue(s) required for the propagation of feature annotation.</text>
</comment>
<comment type="function">
    <text evidence="9">Catalyzes 2 different reactions between oxygene and the acireductone 1,2-dihydroxy-3-keto-5-methylthiopentene (DHK-MTPene) depending upon the metal bound in the active site. Fe-containing acireductone dioxygenase (Fe-ARD) produces formate and 2-keto-4-methylthiobutyrate (KMTB), the alpha-ketoacid precursor of methionine in the methionine recycle pathway. Ni-containing acireductone dioxygenase (Ni-ARD) produces methylthiopropionate, carbon monoxide and formate, and does not lie on the methionine recycle pathway.</text>
</comment>
<comment type="cofactor">
    <cofactor evidence="9">
        <name>Ni(2+)</name>
        <dbReference type="ChEBI" id="CHEBI:49786"/>
    </cofactor>
    <text evidence="9">Binds 1 nickel ion per monomer.</text>
</comment>
<dbReference type="Gene3D" id="2.60.120.10">
    <property type="entry name" value="Jelly Rolls"/>
    <property type="match status" value="1"/>
</dbReference>
<evidence type="ECO:0000313" key="10">
    <source>
        <dbReference type="EMBL" id="SHG85442.1"/>
    </source>
</evidence>
<feature type="binding site" evidence="9">
    <location>
        <position position="108"/>
    </location>
    <ligand>
        <name>Ni(2+)</name>
        <dbReference type="ChEBI" id="CHEBI:49786"/>
    </ligand>
</feature>
<dbReference type="Pfam" id="PF03079">
    <property type="entry name" value="ARD"/>
    <property type="match status" value="1"/>
</dbReference>
<dbReference type="HAMAP" id="MF_01682">
    <property type="entry name" value="Salvage_MtnD"/>
    <property type="match status" value="1"/>
</dbReference>
<evidence type="ECO:0000256" key="1">
    <source>
        <dbReference type="ARBA" id="ARBA00000428"/>
    </source>
</evidence>
<keyword evidence="11" id="KW-1185">Reference proteome</keyword>
<dbReference type="Proteomes" id="UP000184501">
    <property type="component" value="Unassembled WGS sequence"/>
</dbReference>
<dbReference type="InterPro" id="IPR004313">
    <property type="entry name" value="ARD"/>
</dbReference>
<feature type="binding site" evidence="9">
    <location>
        <position position="104"/>
    </location>
    <ligand>
        <name>Fe(2+)</name>
        <dbReference type="ChEBI" id="CHEBI:29033"/>
    </ligand>
</feature>
<feature type="site" description="Important to generate the dianion" evidence="9">
    <location>
        <position position="110"/>
    </location>
</feature>
<dbReference type="InterPro" id="IPR011051">
    <property type="entry name" value="RmlC_Cupin_sf"/>
</dbReference>
<dbReference type="RefSeq" id="WP_073489553.1">
    <property type="nucleotide sequence ID" value="NZ_FQVN01000015.1"/>
</dbReference>
<comment type="pathway">
    <text evidence="9">Amino-acid biosynthesis; L-methionine biosynthesis via salvage pathway; L-methionine from S-methyl-5-thio-alpha-D-ribose 1-phosphate: step 5/6.</text>
</comment>